<dbReference type="GO" id="GO:0046983">
    <property type="term" value="F:protein dimerization activity"/>
    <property type="evidence" value="ECO:0007669"/>
    <property type="project" value="InterPro"/>
</dbReference>
<organism evidence="9 10">
    <name type="scientific">Dillenia turbinata</name>
    <dbReference type="NCBI Taxonomy" id="194707"/>
    <lineage>
        <taxon>Eukaryota</taxon>
        <taxon>Viridiplantae</taxon>
        <taxon>Streptophyta</taxon>
        <taxon>Embryophyta</taxon>
        <taxon>Tracheophyta</taxon>
        <taxon>Spermatophyta</taxon>
        <taxon>Magnoliopsida</taxon>
        <taxon>eudicotyledons</taxon>
        <taxon>Gunneridae</taxon>
        <taxon>Pentapetalae</taxon>
        <taxon>Dilleniales</taxon>
        <taxon>Dilleniaceae</taxon>
        <taxon>Dillenia</taxon>
    </lineage>
</organism>
<evidence type="ECO:0000313" key="10">
    <source>
        <dbReference type="Proteomes" id="UP001370490"/>
    </source>
</evidence>
<keyword evidence="3" id="KW-0805">Transcription regulation</keyword>
<name>A0AAN8VL48_9MAGN</name>
<dbReference type="PANTHER" id="PTHR31945">
    <property type="entry name" value="TRANSCRIPTION FACTOR SCREAM2-RELATED"/>
    <property type="match status" value="1"/>
</dbReference>
<protein>
    <submittedName>
        <fullName evidence="9">Myc-type, basic helix-loop-helix (BHLH) domain</fullName>
    </submittedName>
</protein>
<dbReference type="SUPFAM" id="SSF47459">
    <property type="entry name" value="HLH, helix-loop-helix DNA-binding domain"/>
    <property type="match status" value="1"/>
</dbReference>
<proteinExistence type="predicted"/>
<dbReference type="InterPro" id="IPR051358">
    <property type="entry name" value="TF_AMS/ICE1/BHLH6-like"/>
</dbReference>
<dbReference type="InterPro" id="IPR011598">
    <property type="entry name" value="bHLH_dom"/>
</dbReference>
<feature type="domain" description="BHLH" evidence="8">
    <location>
        <begin position="144"/>
        <end position="193"/>
    </location>
</feature>
<dbReference type="Gene3D" id="4.10.280.10">
    <property type="entry name" value="Helix-loop-helix DNA-binding domain"/>
    <property type="match status" value="1"/>
</dbReference>
<evidence type="ECO:0000259" key="8">
    <source>
        <dbReference type="PROSITE" id="PS50888"/>
    </source>
</evidence>
<dbReference type="Proteomes" id="UP001370490">
    <property type="component" value="Unassembled WGS sequence"/>
</dbReference>
<feature type="compositionally biased region" description="Basic and acidic residues" evidence="7">
    <location>
        <begin position="144"/>
        <end position="153"/>
    </location>
</feature>
<sequence length="315" mass="35736">MSSQLMENFDATESENPLIHLTDFSLHDFINDTNFERFIDLVGGETELDPIFNYVPEYNPEDINGCLVDNNLFGSTQVEDILGFGSTTLLAQNFGPNNSLAESSEVHSLPCFDGENEMDGEEEEEDDDDEDSSGTTTSRKRAKVDRSKTLISERKRRGRMKEKLYALRSMVPNITKMDKASIIGDAVRYIQELQMQIKKLRGEIMGLESSLQGSQRCQNSILNQIKIHDSGLNTTIYKRVEKVRWKNTGYMDIFQVEERGFYVRLVCHKEEGVTVALYKALESLSGFIVQSTNLASSSEKFTLTFTLNVSPFLRL</sequence>
<evidence type="ECO:0000256" key="5">
    <source>
        <dbReference type="ARBA" id="ARBA00023163"/>
    </source>
</evidence>
<feature type="compositionally biased region" description="Acidic residues" evidence="7">
    <location>
        <begin position="114"/>
        <end position="132"/>
    </location>
</feature>
<dbReference type="InterPro" id="IPR036638">
    <property type="entry name" value="HLH_DNA-bd_sf"/>
</dbReference>
<evidence type="ECO:0000256" key="4">
    <source>
        <dbReference type="ARBA" id="ARBA00023125"/>
    </source>
</evidence>
<dbReference type="EMBL" id="JBAMMX010000007">
    <property type="protein sequence ID" value="KAK6936110.1"/>
    <property type="molecule type" value="Genomic_DNA"/>
</dbReference>
<dbReference type="GO" id="GO:0005634">
    <property type="term" value="C:nucleus"/>
    <property type="evidence" value="ECO:0007669"/>
    <property type="project" value="UniProtKB-SubCell"/>
</dbReference>
<comment type="subunit">
    <text evidence="2">Homodimer.</text>
</comment>
<evidence type="ECO:0000256" key="7">
    <source>
        <dbReference type="SAM" id="MobiDB-lite"/>
    </source>
</evidence>
<keyword evidence="6" id="KW-0539">Nucleus</keyword>
<evidence type="ECO:0000256" key="6">
    <source>
        <dbReference type="ARBA" id="ARBA00023242"/>
    </source>
</evidence>
<comment type="caution">
    <text evidence="9">The sequence shown here is derived from an EMBL/GenBank/DDBJ whole genome shotgun (WGS) entry which is preliminary data.</text>
</comment>
<dbReference type="SMART" id="SM00353">
    <property type="entry name" value="HLH"/>
    <property type="match status" value="1"/>
</dbReference>
<evidence type="ECO:0000256" key="1">
    <source>
        <dbReference type="ARBA" id="ARBA00004123"/>
    </source>
</evidence>
<keyword evidence="5" id="KW-0804">Transcription</keyword>
<keyword evidence="10" id="KW-1185">Reference proteome</keyword>
<reference evidence="9 10" key="1">
    <citation type="submission" date="2023-12" db="EMBL/GenBank/DDBJ databases">
        <title>A high-quality genome assembly for Dillenia turbinata (Dilleniales).</title>
        <authorList>
            <person name="Chanderbali A."/>
        </authorList>
    </citation>
    <scope>NUCLEOTIDE SEQUENCE [LARGE SCALE GENOMIC DNA]</scope>
    <source>
        <strain evidence="9">LSX21</strain>
        <tissue evidence="9">Leaf</tissue>
    </source>
</reference>
<dbReference type="GO" id="GO:0043565">
    <property type="term" value="F:sequence-specific DNA binding"/>
    <property type="evidence" value="ECO:0007669"/>
    <property type="project" value="TreeGrafter"/>
</dbReference>
<evidence type="ECO:0000313" key="9">
    <source>
        <dbReference type="EMBL" id="KAK6936110.1"/>
    </source>
</evidence>
<dbReference type="FunFam" id="4.10.280.10:FF:000096">
    <property type="entry name" value="Basic helix-loop-helix (BHLH) DNA-binding superfamily protein"/>
    <property type="match status" value="1"/>
</dbReference>
<evidence type="ECO:0000256" key="3">
    <source>
        <dbReference type="ARBA" id="ARBA00023015"/>
    </source>
</evidence>
<dbReference type="GO" id="GO:0003700">
    <property type="term" value="F:DNA-binding transcription factor activity"/>
    <property type="evidence" value="ECO:0007669"/>
    <property type="project" value="TreeGrafter"/>
</dbReference>
<comment type="subcellular location">
    <subcellularLocation>
        <location evidence="1">Nucleus</location>
    </subcellularLocation>
</comment>
<keyword evidence="4" id="KW-0238">DNA-binding</keyword>
<accession>A0AAN8VL48</accession>
<dbReference type="PANTHER" id="PTHR31945:SF17">
    <property type="entry name" value="TRANSCRIPTION FACTOR FER-LIKE IRON DEFICIENCY-INDUCED TRANSCRIPTION FACTOR"/>
    <property type="match status" value="1"/>
</dbReference>
<dbReference type="PROSITE" id="PS50888">
    <property type="entry name" value="BHLH"/>
    <property type="match status" value="1"/>
</dbReference>
<evidence type="ECO:0000256" key="2">
    <source>
        <dbReference type="ARBA" id="ARBA00011738"/>
    </source>
</evidence>
<dbReference type="AlphaFoldDB" id="A0AAN8VL48"/>
<feature type="region of interest" description="Disordered" evidence="7">
    <location>
        <begin position="110"/>
        <end position="153"/>
    </location>
</feature>
<dbReference type="Pfam" id="PF00010">
    <property type="entry name" value="HLH"/>
    <property type="match status" value="1"/>
</dbReference>
<gene>
    <name evidence="9" type="ORF">RJ641_033140</name>
</gene>